<dbReference type="SUPFAM" id="SSF53474">
    <property type="entry name" value="alpha/beta-Hydrolases"/>
    <property type="match status" value="1"/>
</dbReference>
<dbReference type="InterPro" id="IPR001031">
    <property type="entry name" value="Thioesterase"/>
</dbReference>
<organism evidence="4 5">
    <name type="scientific">Kitasatospora putterlickiae</name>
    <dbReference type="NCBI Taxonomy" id="221725"/>
    <lineage>
        <taxon>Bacteria</taxon>
        <taxon>Bacillati</taxon>
        <taxon>Actinomycetota</taxon>
        <taxon>Actinomycetes</taxon>
        <taxon>Kitasatosporales</taxon>
        <taxon>Streptomycetaceae</taxon>
        <taxon>Kitasatospora</taxon>
    </lineage>
</organism>
<comment type="similarity">
    <text evidence="1">Belongs to the thioesterase family.</text>
</comment>
<dbReference type="InterPro" id="IPR012223">
    <property type="entry name" value="TEII"/>
</dbReference>
<evidence type="ECO:0000313" key="5">
    <source>
        <dbReference type="Proteomes" id="UP001499863"/>
    </source>
</evidence>
<feature type="domain" description="Thioesterase TesA-like" evidence="3">
    <location>
        <begin position="26"/>
        <end position="242"/>
    </location>
</feature>
<dbReference type="EMBL" id="BAAAKJ010000313">
    <property type="protein sequence ID" value="GAA1406570.1"/>
    <property type="molecule type" value="Genomic_DNA"/>
</dbReference>
<name>A0ABN1YFU4_9ACTN</name>
<keyword evidence="2 4" id="KW-0378">Hydrolase</keyword>
<proteinExistence type="inferred from homology"/>
<dbReference type="InterPro" id="IPR020802">
    <property type="entry name" value="TesA-like"/>
</dbReference>
<sequence>MTLPETLDGLWCRRFEPAPAGAHRLVCFPHAGGSAAFFRPLAAAMSPRAEVVAVQYPGRQDRRLEPVVDDIPRLADGITAALAPWTDAPLTLFGHSMGALVAFEVALRLERAGHPPARLLVSGRSAPTGPAGVPIDPTDDELVADIKRLDGTEAWMLEDPELLEMILPAVRADYRAVARYRGGPDAVLSSPISALLGDSDPRAAVDDVRRWAAHTTGGFDLTVFPGGHFYLVDRAAEVIDLLRTRLG</sequence>
<gene>
    <name evidence="4" type="ORF">GCM10009639_54510</name>
</gene>
<evidence type="ECO:0000256" key="2">
    <source>
        <dbReference type="ARBA" id="ARBA00022801"/>
    </source>
</evidence>
<dbReference type="PANTHER" id="PTHR11487">
    <property type="entry name" value="THIOESTERASE"/>
    <property type="match status" value="1"/>
</dbReference>
<protein>
    <submittedName>
        <fullName evidence="4">Alpha/beta fold hydrolase</fullName>
    </submittedName>
</protein>
<dbReference type="InterPro" id="IPR029058">
    <property type="entry name" value="AB_hydrolase_fold"/>
</dbReference>
<dbReference type="SMART" id="SM00824">
    <property type="entry name" value="PKS_TE"/>
    <property type="match status" value="1"/>
</dbReference>
<dbReference type="RefSeq" id="WP_344341629.1">
    <property type="nucleotide sequence ID" value="NZ_BAAAKJ010000313.1"/>
</dbReference>
<comment type="caution">
    <text evidence="4">The sequence shown here is derived from an EMBL/GenBank/DDBJ whole genome shotgun (WGS) entry which is preliminary data.</text>
</comment>
<reference evidence="4 5" key="1">
    <citation type="journal article" date="2019" name="Int. J. Syst. Evol. Microbiol.">
        <title>The Global Catalogue of Microorganisms (GCM) 10K type strain sequencing project: providing services to taxonomists for standard genome sequencing and annotation.</title>
        <authorList>
            <consortium name="The Broad Institute Genomics Platform"/>
            <consortium name="The Broad Institute Genome Sequencing Center for Infectious Disease"/>
            <person name="Wu L."/>
            <person name="Ma J."/>
        </authorList>
    </citation>
    <scope>NUCLEOTIDE SEQUENCE [LARGE SCALE GENOMIC DNA]</scope>
    <source>
        <strain evidence="4 5">JCM 12393</strain>
    </source>
</reference>
<dbReference type="Proteomes" id="UP001499863">
    <property type="component" value="Unassembled WGS sequence"/>
</dbReference>
<evidence type="ECO:0000256" key="1">
    <source>
        <dbReference type="ARBA" id="ARBA00007169"/>
    </source>
</evidence>
<evidence type="ECO:0000313" key="4">
    <source>
        <dbReference type="EMBL" id="GAA1406570.1"/>
    </source>
</evidence>
<dbReference type="Gene3D" id="3.40.50.1820">
    <property type="entry name" value="alpha/beta hydrolase"/>
    <property type="match status" value="1"/>
</dbReference>
<accession>A0ABN1YFU4</accession>
<dbReference type="GO" id="GO:0016787">
    <property type="term" value="F:hydrolase activity"/>
    <property type="evidence" value="ECO:0007669"/>
    <property type="project" value="UniProtKB-KW"/>
</dbReference>
<evidence type="ECO:0000259" key="3">
    <source>
        <dbReference type="SMART" id="SM00824"/>
    </source>
</evidence>
<dbReference type="Pfam" id="PF00975">
    <property type="entry name" value="Thioesterase"/>
    <property type="match status" value="1"/>
</dbReference>
<keyword evidence="5" id="KW-1185">Reference proteome</keyword>
<dbReference type="PANTHER" id="PTHR11487:SF0">
    <property type="entry name" value="S-ACYL FATTY ACID SYNTHASE THIOESTERASE, MEDIUM CHAIN"/>
    <property type="match status" value="1"/>
</dbReference>